<dbReference type="RefSeq" id="WP_155198633.1">
    <property type="nucleotide sequence ID" value="NZ_JADMOA010000040.1"/>
</dbReference>
<organism evidence="1 2">
    <name type="scientific">Parabacteroides merdae</name>
    <dbReference type="NCBI Taxonomy" id="46503"/>
    <lineage>
        <taxon>Bacteria</taxon>
        <taxon>Pseudomonadati</taxon>
        <taxon>Bacteroidota</taxon>
        <taxon>Bacteroidia</taxon>
        <taxon>Bacteroidales</taxon>
        <taxon>Tannerellaceae</taxon>
        <taxon>Parabacteroides</taxon>
    </lineage>
</organism>
<reference evidence="1 2" key="1">
    <citation type="journal article" date="2019" name="Nat. Med.">
        <title>A library of human gut bacterial isolates paired with longitudinal multiomics data enables mechanistic microbiome research.</title>
        <authorList>
            <person name="Poyet M."/>
            <person name="Groussin M."/>
            <person name="Gibbons S.M."/>
            <person name="Avila-Pacheco J."/>
            <person name="Jiang X."/>
            <person name="Kearney S.M."/>
            <person name="Perrotta A.R."/>
            <person name="Berdy B."/>
            <person name="Zhao S."/>
            <person name="Lieberman T.D."/>
            <person name="Swanson P.K."/>
            <person name="Smith M."/>
            <person name="Roesemann S."/>
            <person name="Alexander J.E."/>
            <person name="Rich S.A."/>
            <person name="Livny J."/>
            <person name="Vlamakis H."/>
            <person name="Clish C."/>
            <person name="Bullock K."/>
            <person name="Deik A."/>
            <person name="Scott J."/>
            <person name="Pierce K.A."/>
            <person name="Xavier R.J."/>
            <person name="Alm E.J."/>
        </authorList>
    </citation>
    <scope>NUCLEOTIDE SEQUENCE [LARGE SCALE GENOMIC DNA]</scope>
    <source>
        <strain evidence="1 2">BIOML-A11</strain>
    </source>
</reference>
<gene>
    <name evidence="1" type="ORF">GME02_12130</name>
</gene>
<proteinExistence type="predicted"/>
<protein>
    <submittedName>
        <fullName evidence="1">Uncharacterized protein</fullName>
    </submittedName>
</protein>
<comment type="caution">
    <text evidence="1">The sequence shown here is derived from an EMBL/GenBank/DDBJ whole genome shotgun (WGS) entry which is preliminary data.</text>
</comment>
<dbReference type="AlphaFoldDB" id="A0A9Q4WTG1"/>
<name>A0A9Q4WTG1_9BACT</name>
<sequence length="74" mass="8368">MERMIPSVNVGMSEMGLMELFGVIAPTLRAIITVIYEHERLCLATTRHDDVVTSVNWATFFLLQLSTSCIPKRL</sequence>
<dbReference type="Proteomes" id="UP000482671">
    <property type="component" value="Unassembled WGS sequence"/>
</dbReference>
<evidence type="ECO:0000313" key="1">
    <source>
        <dbReference type="EMBL" id="MTV02386.1"/>
    </source>
</evidence>
<accession>A0A9Q4WTG1</accession>
<evidence type="ECO:0000313" key="2">
    <source>
        <dbReference type="Proteomes" id="UP000482671"/>
    </source>
</evidence>
<dbReference type="EMBL" id="WNDD01000013">
    <property type="protein sequence ID" value="MTV02386.1"/>
    <property type="molecule type" value="Genomic_DNA"/>
</dbReference>